<proteinExistence type="predicted"/>
<accession>A0ACC0IIB5</accession>
<protein>
    <submittedName>
        <fullName evidence="1">LysM domain-containing GPI-anchored protein 2</fullName>
    </submittedName>
</protein>
<evidence type="ECO:0000313" key="1">
    <source>
        <dbReference type="EMBL" id="KAI8025413.1"/>
    </source>
</evidence>
<dbReference type="EMBL" id="CM045760">
    <property type="protein sequence ID" value="KAI8025413.1"/>
    <property type="molecule type" value="Genomic_DNA"/>
</dbReference>
<name>A0ACC0IIB5_9ERIC</name>
<evidence type="ECO:0000313" key="2">
    <source>
        <dbReference type="Proteomes" id="UP001060215"/>
    </source>
</evidence>
<keyword evidence="2" id="KW-1185">Reference proteome</keyword>
<organism evidence="1 2">
    <name type="scientific">Camellia lanceoleosa</name>
    <dbReference type="NCBI Taxonomy" id="1840588"/>
    <lineage>
        <taxon>Eukaryota</taxon>
        <taxon>Viridiplantae</taxon>
        <taxon>Streptophyta</taxon>
        <taxon>Embryophyta</taxon>
        <taxon>Tracheophyta</taxon>
        <taxon>Spermatophyta</taxon>
        <taxon>Magnoliopsida</taxon>
        <taxon>eudicotyledons</taxon>
        <taxon>Gunneridae</taxon>
        <taxon>Pentapetalae</taxon>
        <taxon>asterids</taxon>
        <taxon>Ericales</taxon>
        <taxon>Theaceae</taxon>
        <taxon>Camellia</taxon>
    </lineage>
</organism>
<gene>
    <name evidence="1" type="ORF">LOK49_LG02G04037</name>
</gene>
<reference evidence="1 2" key="1">
    <citation type="journal article" date="2022" name="Plant J.">
        <title>Chromosome-level genome of Camellia lanceoleosa provides a valuable resource for understanding genome evolution and self-incompatibility.</title>
        <authorList>
            <person name="Gong W."/>
            <person name="Xiao S."/>
            <person name="Wang L."/>
            <person name="Liao Z."/>
            <person name="Chang Y."/>
            <person name="Mo W."/>
            <person name="Hu G."/>
            <person name="Li W."/>
            <person name="Zhao G."/>
            <person name="Zhu H."/>
            <person name="Hu X."/>
            <person name="Ji K."/>
            <person name="Xiang X."/>
            <person name="Song Q."/>
            <person name="Yuan D."/>
            <person name="Jin S."/>
            <person name="Zhang L."/>
        </authorList>
    </citation>
    <scope>NUCLEOTIDE SEQUENCE [LARGE SCALE GENOMIC DNA]</scope>
    <source>
        <strain evidence="1">SQ_2022a</strain>
    </source>
</reference>
<comment type="caution">
    <text evidence="1">The sequence shown here is derived from an EMBL/GenBank/DDBJ whole genome shotgun (WGS) entry which is preliminary data.</text>
</comment>
<sequence length="358" mass="37910">MGFAKVVLTVFVLYAAAITPPIHSFNCTTSTTTTTTSCNGLVGYISPNSTTLSSITSLFGITSLLSLLASNNLPPSTLPNHTLSASQTINIPFPCICVNGTGIPKDPPLYTVVSGDTLDHIATKVFSGLVTIDQIQAFNMIVNASLIQIGQELKIPLPCSCDKVNGETAVHYGHVVASGSSVAGIAQQFNTTEDTLLKLNGLASPKDLLAGAVLDVPLKVCTSMVNSTSLDYPLLVTNGTYTLTAGNCVMCNCDASNNWTLQCKSSQLNSSIWTTCPSMQCQGAENSYLGNTTSSGCNRTTCAYAGYTNQTILTILAQDSTCPVSNNNNASKFNLQGWSWSFILILVQLVLLCHHFIH</sequence>
<dbReference type="Proteomes" id="UP001060215">
    <property type="component" value="Chromosome 3"/>
</dbReference>